<reference evidence="1 2" key="1">
    <citation type="submission" date="2013-02" db="EMBL/GenBank/DDBJ databases">
        <title>The Genome Sequence of Enterococcus phoeniculicola BAA-412.</title>
        <authorList>
            <consortium name="The Broad Institute Genome Sequencing Platform"/>
            <consortium name="The Broad Institute Genome Sequencing Center for Infectious Disease"/>
            <person name="Earl A.M."/>
            <person name="Gilmore M.S."/>
            <person name="Lebreton F."/>
            <person name="Walker B."/>
            <person name="Young S.K."/>
            <person name="Zeng Q."/>
            <person name="Gargeya S."/>
            <person name="Fitzgerald M."/>
            <person name="Haas B."/>
            <person name="Abouelleil A."/>
            <person name="Alvarado L."/>
            <person name="Arachchi H.M."/>
            <person name="Berlin A.M."/>
            <person name="Chapman S.B."/>
            <person name="Dewar J."/>
            <person name="Goldberg J."/>
            <person name="Griggs A."/>
            <person name="Gujja S."/>
            <person name="Hansen M."/>
            <person name="Howarth C."/>
            <person name="Imamovic A."/>
            <person name="Larimer J."/>
            <person name="McCowan C."/>
            <person name="Murphy C."/>
            <person name="Neiman D."/>
            <person name="Pearson M."/>
            <person name="Priest M."/>
            <person name="Roberts A."/>
            <person name="Saif S."/>
            <person name="Shea T."/>
            <person name="Sisk P."/>
            <person name="Sykes S."/>
            <person name="Wortman J."/>
            <person name="Nusbaum C."/>
            <person name="Birren B."/>
        </authorList>
    </citation>
    <scope>NUCLEOTIDE SEQUENCE [LARGE SCALE GENOMIC DNA]</scope>
    <source>
        <strain evidence="1 2">ATCC BAA-412</strain>
    </source>
</reference>
<evidence type="ECO:0000313" key="2">
    <source>
        <dbReference type="Proteomes" id="UP000013785"/>
    </source>
</evidence>
<dbReference type="EMBL" id="AJAT01000007">
    <property type="protein sequence ID" value="EOL48736.1"/>
    <property type="molecule type" value="Genomic_DNA"/>
</dbReference>
<dbReference type="PATRIC" id="fig|1158610.3.peg.260"/>
<evidence type="ECO:0008006" key="3">
    <source>
        <dbReference type="Google" id="ProtNLM"/>
    </source>
</evidence>
<dbReference type="AlphaFoldDB" id="R3WLK8"/>
<protein>
    <recommendedName>
        <fullName evidence="3">ClbS/DfsB family four-helix bundle protein</fullName>
    </recommendedName>
</protein>
<organism evidence="1 2">
    <name type="scientific">Enterococcus phoeniculicola ATCC BAA-412</name>
    <dbReference type="NCBI Taxonomy" id="1158610"/>
    <lineage>
        <taxon>Bacteria</taxon>
        <taxon>Bacillati</taxon>
        <taxon>Bacillota</taxon>
        <taxon>Bacilli</taxon>
        <taxon>Lactobacillales</taxon>
        <taxon>Enterococcaceae</taxon>
        <taxon>Enterococcus</taxon>
    </lineage>
</organism>
<dbReference type="PIRSF" id="PIRSF031551">
    <property type="entry name" value="DUF1706"/>
    <property type="match status" value="1"/>
</dbReference>
<gene>
    <name evidence="1" type="ORF">UC3_00286</name>
</gene>
<dbReference type="OrthoDB" id="9786621at2"/>
<dbReference type="HOGENOM" id="CLU_133748_0_0_9"/>
<dbReference type="eggNOG" id="COG4283">
    <property type="taxonomic scope" value="Bacteria"/>
</dbReference>
<accession>R3WLK8</accession>
<name>R3WLK8_9ENTE</name>
<dbReference type="InterPro" id="IPR012550">
    <property type="entry name" value="DUF1706"/>
</dbReference>
<dbReference type="Pfam" id="PF08020">
    <property type="entry name" value="DUF1706"/>
    <property type="match status" value="1"/>
</dbReference>
<dbReference type="InterPro" id="IPR034660">
    <property type="entry name" value="DinB/YfiT-like"/>
</dbReference>
<evidence type="ECO:0000313" key="1">
    <source>
        <dbReference type="EMBL" id="EOL48736.1"/>
    </source>
</evidence>
<comment type="caution">
    <text evidence="1">The sequence shown here is derived from an EMBL/GenBank/DDBJ whole genome shotgun (WGS) entry which is preliminary data.</text>
</comment>
<proteinExistence type="predicted"/>
<keyword evidence="2" id="KW-1185">Reference proteome</keyword>
<sequence>MSRPTNKEELLTASQNKYTQLYSLIQEFTVEEQIGTFPFEDRDRNFRDVLIHLYEWQQLLLNLIQSNHVDGVKAPFFPAPYTMRTTPELNQKFWESHQQTTFTQALTLFETSHAKVMNVINEFSNEELFSKKFFTWTGSTSLGSYCVSATSSHYDWAIKKIRKYKKTL</sequence>
<dbReference type="RefSeq" id="WP_010766962.1">
    <property type="nucleotide sequence ID" value="NZ_ASWE01000004.1"/>
</dbReference>
<dbReference type="Gene3D" id="1.20.120.450">
    <property type="entry name" value="dinb family like domain"/>
    <property type="match status" value="1"/>
</dbReference>
<dbReference type="PANTHER" id="PTHR40658">
    <property type="match status" value="1"/>
</dbReference>
<dbReference type="Proteomes" id="UP000013785">
    <property type="component" value="Unassembled WGS sequence"/>
</dbReference>
<dbReference type="PANTHER" id="PTHR40658:SF4">
    <property type="entry name" value="HYPOTHETICAL CYTOSOLIC PROTEIN"/>
    <property type="match status" value="1"/>
</dbReference>